<dbReference type="EMBL" id="BQNB010014468">
    <property type="protein sequence ID" value="GJT28537.1"/>
    <property type="molecule type" value="Genomic_DNA"/>
</dbReference>
<proteinExistence type="predicted"/>
<feature type="compositionally biased region" description="Acidic residues" evidence="1">
    <location>
        <begin position="119"/>
        <end position="132"/>
    </location>
</feature>
<feature type="region of interest" description="Disordered" evidence="1">
    <location>
        <begin position="93"/>
        <end position="184"/>
    </location>
</feature>
<feature type="region of interest" description="Disordered" evidence="1">
    <location>
        <begin position="417"/>
        <end position="442"/>
    </location>
</feature>
<feature type="compositionally biased region" description="Acidic residues" evidence="1">
    <location>
        <begin position="139"/>
        <end position="153"/>
    </location>
</feature>
<feature type="region of interest" description="Disordered" evidence="1">
    <location>
        <begin position="280"/>
        <end position="312"/>
    </location>
</feature>
<dbReference type="Proteomes" id="UP001151760">
    <property type="component" value="Unassembled WGS sequence"/>
</dbReference>
<feature type="compositionally biased region" description="Pro residues" evidence="1">
    <location>
        <begin position="280"/>
        <end position="290"/>
    </location>
</feature>
<evidence type="ECO:0000256" key="1">
    <source>
        <dbReference type="SAM" id="MobiDB-lite"/>
    </source>
</evidence>
<gene>
    <name evidence="2" type="ORF">Tco_0908812</name>
</gene>
<sequence length="467" mass="51650">MSSATSDVTYTSVYTDSEPGRAFWGADYEEISEGDIPRVIVLGYDGLPLQPVAPPSPDYILGPENLQILPVPQDEDEREPMFIQAHWTPGIRARSVGGSGWSKEDDETEDGPVDYPMDGGDDGDDDDGDSSGDDARDEDKDEEDDEDEEEEEEHLAPADSTVVPADGPVFPPEGTEPIIPPPSTDITIGARITIRPQTSISLPPEAELRDFWHDYSITIPQSHISNKPSAGGQLLLGCMATTCTFTTLPPHTGVSKPKNQGTQDSIHSFFIDAVTAALPPPSLPPLPPSLSIPSPIDRRDDIPESEQPPRKRLHLSTIRSKYEIGEADRGLRVVGFGIKDTLVESGQRLEFQNRHYDRGRGDRYGWWRRRLFFPRGLGSSIGWSQQPHQDFRPHRDHVYAHETYLQAHQTQLQLQSTLIQTQHQAPGPDGRDSPSHQRYEARDEWRIARQSGLEGPGVVTHALSSGG</sequence>
<name>A0ABQ5CQB1_9ASTR</name>
<reference evidence="2" key="2">
    <citation type="submission" date="2022-01" db="EMBL/GenBank/DDBJ databases">
        <authorList>
            <person name="Yamashiro T."/>
            <person name="Shiraishi A."/>
            <person name="Satake H."/>
            <person name="Nakayama K."/>
        </authorList>
    </citation>
    <scope>NUCLEOTIDE SEQUENCE</scope>
</reference>
<comment type="caution">
    <text evidence="2">The sequence shown here is derived from an EMBL/GenBank/DDBJ whole genome shotgun (WGS) entry which is preliminary data.</text>
</comment>
<keyword evidence="3" id="KW-1185">Reference proteome</keyword>
<reference evidence="2" key="1">
    <citation type="journal article" date="2022" name="Int. J. Mol. Sci.">
        <title>Draft Genome of Tanacetum Coccineum: Genomic Comparison of Closely Related Tanacetum-Family Plants.</title>
        <authorList>
            <person name="Yamashiro T."/>
            <person name="Shiraishi A."/>
            <person name="Nakayama K."/>
            <person name="Satake H."/>
        </authorList>
    </citation>
    <scope>NUCLEOTIDE SEQUENCE</scope>
</reference>
<evidence type="ECO:0000313" key="2">
    <source>
        <dbReference type="EMBL" id="GJT28537.1"/>
    </source>
</evidence>
<organism evidence="2 3">
    <name type="scientific">Tanacetum coccineum</name>
    <dbReference type="NCBI Taxonomy" id="301880"/>
    <lineage>
        <taxon>Eukaryota</taxon>
        <taxon>Viridiplantae</taxon>
        <taxon>Streptophyta</taxon>
        <taxon>Embryophyta</taxon>
        <taxon>Tracheophyta</taxon>
        <taxon>Spermatophyta</taxon>
        <taxon>Magnoliopsida</taxon>
        <taxon>eudicotyledons</taxon>
        <taxon>Gunneridae</taxon>
        <taxon>Pentapetalae</taxon>
        <taxon>asterids</taxon>
        <taxon>campanulids</taxon>
        <taxon>Asterales</taxon>
        <taxon>Asteraceae</taxon>
        <taxon>Asteroideae</taxon>
        <taxon>Anthemideae</taxon>
        <taxon>Anthemidinae</taxon>
        <taxon>Tanacetum</taxon>
    </lineage>
</organism>
<accession>A0ABQ5CQB1</accession>
<feature type="compositionally biased region" description="Basic and acidic residues" evidence="1">
    <location>
        <begin position="429"/>
        <end position="442"/>
    </location>
</feature>
<protein>
    <submittedName>
        <fullName evidence="2">Uncharacterized protein</fullName>
    </submittedName>
</protein>
<evidence type="ECO:0000313" key="3">
    <source>
        <dbReference type="Proteomes" id="UP001151760"/>
    </source>
</evidence>